<dbReference type="GeneID" id="93937260"/>
<name>A0A1C3SQZ0_STRMC</name>
<dbReference type="PANTHER" id="PTHR34047:SF8">
    <property type="entry name" value="PROTEIN YKFC"/>
    <property type="match status" value="1"/>
</dbReference>
<protein>
    <recommendedName>
        <fullName evidence="2">Reverse transcriptase domain-containing protein</fullName>
    </recommendedName>
</protein>
<dbReference type="EMBL" id="PEBM01000028">
    <property type="protein sequence ID" value="PHV57458.1"/>
    <property type="molecule type" value="Genomic_DNA"/>
</dbReference>
<dbReference type="GO" id="GO:0006974">
    <property type="term" value="P:DNA damage response"/>
    <property type="evidence" value="ECO:0007669"/>
    <property type="project" value="UniProtKB-KW"/>
</dbReference>
<dbReference type="AlphaFoldDB" id="A0A1C3SQZ0"/>
<evidence type="ECO:0000313" key="4">
    <source>
        <dbReference type="EMBL" id="PHV57458.1"/>
    </source>
</evidence>
<dbReference type="PANTHER" id="PTHR34047">
    <property type="entry name" value="NUCLEAR INTRON MATURASE 1, MITOCHONDRIAL-RELATED"/>
    <property type="match status" value="1"/>
</dbReference>
<dbReference type="Pfam" id="PF00078">
    <property type="entry name" value="RVT_1"/>
    <property type="match status" value="1"/>
</dbReference>
<evidence type="ECO:0000256" key="1">
    <source>
        <dbReference type="ARBA" id="ARBA00022763"/>
    </source>
</evidence>
<sequence length="389" mass="46026">MSYQKRSILEMSHEEARNFLLKSESYFTLNLPSYFNIDSILNQAIDKMEDKILSNKNNSDTEINIVKNQVKYSDYPNINFCMQLNKTSNSYRPITLIHPYLYVDLVNAITKSDSWRNLVTRFNELRSKVKNQIECFSIPFEVESQLATDYKKELALHFWKKIEQESIRFSVEYSYMLKLDISNFYGSIYTHSLHWAIIGEENAKEEHNSFGSGIDKRFQWMNYRETVGIPQGNVVSDFFAELLLAYIDVKLVNELEISKISGYHILRYRDDYRIFTNSIDELHKIKKILSVILQRYKLSLGDSKTKLSDNVVKDSIKEDKLYWLKHDPVVKLSGDKFYKKPEEFFSDFLSYVGFTKKKNLSKKRFKNYFDNRIYSATVQKAPVHCQRFC</sequence>
<organism evidence="4 6">
    <name type="scientific">Streptococcus macedonicus</name>
    <name type="common">Streptococcus gallolyticus macedonicus</name>
    <dbReference type="NCBI Taxonomy" id="59310"/>
    <lineage>
        <taxon>Bacteria</taxon>
        <taxon>Bacillati</taxon>
        <taxon>Bacillota</taxon>
        <taxon>Bacilli</taxon>
        <taxon>Lactobacillales</taxon>
        <taxon>Streptococcaceae</taxon>
        <taxon>Streptococcus</taxon>
    </lineage>
</organism>
<reference evidence="5 6" key="1">
    <citation type="submission" date="2017-10" db="EMBL/GenBank/DDBJ databases">
        <title>Whole-genome sequence of three Streptococcus macedonicus strains isolated from Italian cheeses of the Veneto region.</title>
        <authorList>
            <person name="Treu L."/>
            <person name="De Diego-Diaz B."/>
            <person name="Papadimitriou K."/>
            <person name="Tsakalidou E."/>
            <person name="Corich V."/>
            <person name="Giacomini A."/>
        </authorList>
    </citation>
    <scope>NUCLEOTIDE SEQUENCE [LARGE SCALE GENOMIC DNA]</scope>
    <source>
        <strain evidence="3 5">19AS</strain>
        <strain evidence="4 6">27MV</strain>
    </source>
</reference>
<keyword evidence="1" id="KW-0227">DNA damage</keyword>
<dbReference type="EMBL" id="PEBN01000032">
    <property type="protein sequence ID" value="PHV56891.1"/>
    <property type="molecule type" value="Genomic_DNA"/>
</dbReference>
<dbReference type="CDD" id="cd01646">
    <property type="entry name" value="RT_Bac_retron_I"/>
    <property type="match status" value="1"/>
</dbReference>
<dbReference type="InterPro" id="IPR051083">
    <property type="entry name" value="GrpII_Intron_Splice-Mob/Def"/>
</dbReference>
<evidence type="ECO:0000313" key="5">
    <source>
        <dbReference type="Proteomes" id="UP000221763"/>
    </source>
</evidence>
<dbReference type="PROSITE" id="PS50878">
    <property type="entry name" value="RT_POL"/>
    <property type="match status" value="1"/>
</dbReference>
<comment type="caution">
    <text evidence="4">The sequence shown here is derived from an EMBL/GenBank/DDBJ whole genome shotgun (WGS) entry which is preliminary data.</text>
</comment>
<dbReference type="Proteomes" id="UP000222913">
    <property type="component" value="Unassembled WGS sequence"/>
</dbReference>
<feature type="domain" description="Reverse transcriptase" evidence="2">
    <location>
        <begin position="90"/>
        <end position="328"/>
    </location>
</feature>
<dbReference type="SUPFAM" id="SSF56672">
    <property type="entry name" value="DNA/RNA polymerases"/>
    <property type="match status" value="1"/>
</dbReference>
<dbReference type="RefSeq" id="WP_051673291.1">
    <property type="nucleotide sequence ID" value="NZ_CP119172.1"/>
</dbReference>
<evidence type="ECO:0000313" key="3">
    <source>
        <dbReference type="EMBL" id="PHV56891.1"/>
    </source>
</evidence>
<dbReference type="InterPro" id="IPR043502">
    <property type="entry name" value="DNA/RNA_pol_sf"/>
</dbReference>
<accession>A0A1C3SQZ0</accession>
<dbReference type="Proteomes" id="UP000221763">
    <property type="component" value="Unassembled WGS sequence"/>
</dbReference>
<evidence type="ECO:0000259" key="2">
    <source>
        <dbReference type="PROSITE" id="PS50878"/>
    </source>
</evidence>
<dbReference type="InterPro" id="IPR000477">
    <property type="entry name" value="RT_dom"/>
</dbReference>
<gene>
    <name evidence="3" type="ORF">CS009_07080</name>
    <name evidence="4" type="ORF">CS010_04560</name>
</gene>
<evidence type="ECO:0000313" key="6">
    <source>
        <dbReference type="Proteomes" id="UP000222913"/>
    </source>
</evidence>
<proteinExistence type="predicted"/>